<comment type="caution">
    <text evidence="1">The sequence shown here is derived from an EMBL/GenBank/DDBJ whole genome shotgun (WGS) entry which is preliminary data.</text>
</comment>
<keyword evidence="2" id="KW-1185">Reference proteome</keyword>
<dbReference type="Proteomes" id="UP000266482">
    <property type="component" value="Unassembled WGS sequence"/>
</dbReference>
<name>A0A3A1US15_9BACL</name>
<proteinExistence type="predicted"/>
<dbReference type="EMBL" id="QXQA01000012">
    <property type="protein sequence ID" value="RIX51044.1"/>
    <property type="molecule type" value="Genomic_DNA"/>
</dbReference>
<evidence type="ECO:0000313" key="2">
    <source>
        <dbReference type="Proteomes" id="UP000266482"/>
    </source>
</evidence>
<sequence>MVSGGDLYEKSYKRERTSGARGSFVRKIVQKRANEWCMAEICTKNRTKGGEDAVHGGDLYEKSYKRERERGERRRFVRKIVQKGARTRCMAEICTKSRTKGSVNVVSGGDLYEKSYKEARGRGAWRRFVRKIVQKGARTW</sequence>
<accession>A0A3A1US15</accession>
<organism evidence="1 2">
    <name type="scientific">Paenibacillus nanensis</name>
    <dbReference type="NCBI Taxonomy" id="393251"/>
    <lineage>
        <taxon>Bacteria</taxon>
        <taxon>Bacillati</taxon>
        <taxon>Bacillota</taxon>
        <taxon>Bacilli</taxon>
        <taxon>Bacillales</taxon>
        <taxon>Paenibacillaceae</taxon>
        <taxon>Paenibacillus</taxon>
    </lineage>
</organism>
<gene>
    <name evidence="1" type="ORF">D3P08_18350</name>
</gene>
<evidence type="ECO:0000313" key="1">
    <source>
        <dbReference type="EMBL" id="RIX51044.1"/>
    </source>
</evidence>
<reference evidence="1 2" key="1">
    <citation type="submission" date="2018-09" db="EMBL/GenBank/DDBJ databases">
        <title>Paenibacillus aracenensis nov. sp. isolated from a cave in southern Spain.</title>
        <authorList>
            <person name="Jurado V."/>
            <person name="Gutierrez-Patricio S."/>
            <person name="Gonzalez-Pimentel J.L."/>
            <person name="Miller A.Z."/>
            <person name="Laiz L."/>
            <person name="Saiz-Jimenez C."/>
        </authorList>
    </citation>
    <scope>NUCLEOTIDE SEQUENCE [LARGE SCALE GENOMIC DNA]</scope>
    <source>
        <strain evidence="1 2">DSM 22867</strain>
    </source>
</reference>
<dbReference type="AlphaFoldDB" id="A0A3A1US15"/>
<protein>
    <submittedName>
        <fullName evidence="1">Uncharacterized protein</fullName>
    </submittedName>
</protein>